<reference evidence="1" key="1">
    <citation type="submission" date="2014-09" db="EMBL/GenBank/DDBJ databases">
        <authorList>
            <person name="Magalhaes I.L.F."/>
            <person name="Oliveira U."/>
            <person name="Santos F.R."/>
            <person name="Vidigal T.H.D.A."/>
            <person name="Brescovit A.D."/>
            <person name="Santos A.J."/>
        </authorList>
    </citation>
    <scope>NUCLEOTIDE SEQUENCE</scope>
    <source>
        <tissue evidence="1">Shoot tissue taken approximately 20 cm above the soil surface</tissue>
    </source>
</reference>
<sequence length="15" mass="1684">MRCISVDLGGDFGKW</sequence>
<dbReference type="EMBL" id="GBRH01280471">
    <property type="protein sequence ID" value="JAD17424.1"/>
    <property type="molecule type" value="Transcribed_RNA"/>
</dbReference>
<evidence type="ECO:0000313" key="1">
    <source>
        <dbReference type="EMBL" id="JAD17424.1"/>
    </source>
</evidence>
<name>A0A0A8XTU4_ARUDO</name>
<organism evidence="1">
    <name type="scientific">Arundo donax</name>
    <name type="common">Giant reed</name>
    <name type="synonym">Donax arundinaceus</name>
    <dbReference type="NCBI Taxonomy" id="35708"/>
    <lineage>
        <taxon>Eukaryota</taxon>
        <taxon>Viridiplantae</taxon>
        <taxon>Streptophyta</taxon>
        <taxon>Embryophyta</taxon>
        <taxon>Tracheophyta</taxon>
        <taxon>Spermatophyta</taxon>
        <taxon>Magnoliopsida</taxon>
        <taxon>Liliopsida</taxon>
        <taxon>Poales</taxon>
        <taxon>Poaceae</taxon>
        <taxon>PACMAD clade</taxon>
        <taxon>Arundinoideae</taxon>
        <taxon>Arundineae</taxon>
        <taxon>Arundo</taxon>
    </lineage>
</organism>
<protein>
    <submittedName>
        <fullName evidence="1">Uncharacterized protein</fullName>
    </submittedName>
</protein>
<accession>A0A0A8XTU4</accession>
<reference evidence="1" key="2">
    <citation type="journal article" date="2015" name="Data Brief">
        <title>Shoot transcriptome of the giant reed, Arundo donax.</title>
        <authorList>
            <person name="Barrero R.A."/>
            <person name="Guerrero F.D."/>
            <person name="Moolhuijzen P."/>
            <person name="Goolsby J.A."/>
            <person name="Tidwell J."/>
            <person name="Bellgard S.E."/>
            <person name="Bellgard M.I."/>
        </authorList>
    </citation>
    <scope>NUCLEOTIDE SEQUENCE</scope>
    <source>
        <tissue evidence="1">Shoot tissue taken approximately 20 cm above the soil surface</tissue>
    </source>
</reference>
<proteinExistence type="predicted"/>